<dbReference type="RefSeq" id="WP_148700922.1">
    <property type="nucleotide sequence ID" value="NZ_CP007174.1"/>
</dbReference>
<reference evidence="1 2" key="1">
    <citation type="journal article" date="2014" name="PLoS ONE">
        <title>Genome Sequence of Candidatus Nitrososphaera evergladensis from Group I.1b Enriched from Everglades Soil Reveals Novel Genomic Features of the Ammonia-Oxidizing Archaea.</title>
        <authorList>
            <person name="Zhalnina K.V."/>
            <person name="Dias R."/>
            <person name="Leonard M.T."/>
            <person name="Dorr de Quadros P."/>
            <person name="Camargo F.A."/>
            <person name="Drew J.C."/>
            <person name="Farmerie W.G."/>
            <person name="Daroub S.H."/>
            <person name="Triplett E.W."/>
        </authorList>
    </citation>
    <scope>NUCLEOTIDE SEQUENCE [LARGE SCALE GENOMIC DNA]</scope>
    <source>
        <strain evidence="1 2">SR1</strain>
    </source>
</reference>
<evidence type="ECO:0000313" key="2">
    <source>
        <dbReference type="Proteomes" id="UP000028194"/>
    </source>
</evidence>
<gene>
    <name evidence="1" type="ORF">NTE_02273</name>
</gene>
<dbReference type="STRING" id="1459636.NTE_02273"/>
<dbReference type="HOGENOM" id="CLU_2433973_0_0_2"/>
<dbReference type="KEGG" id="nev:NTE_02273"/>
<name>A0A075MUD3_9ARCH</name>
<dbReference type="AlphaFoldDB" id="A0A075MUD3"/>
<dbReference type="Proteomes" id="UP000028194">
    <property type="component" value="Chromosome"/>
</dbReference>
<accession>A0A075MUD3</accession>
<organism evidence="1 2">
    <name type="scientific">Candidatus Nitrososphaera evergladensis SR1</name>
    <dbReference type="NCBI Taxonomy" id="1459636"/>
    <lineage>
        <taxon>Archaea</taxon>
        <taxon>Nitrososphaerota</taxon>
        <taxon>Nitrososphaeria</taxon>
        <taxon>Nitrososphaerales</taxon>
        <taxon>Nitrososphaeraceae</taxon>
        <taxon>Nitrososphaera</taxon>
    </lineage>
</organism>
<keyword evidence="2" id="KW-1185">Reference proteome</keyword>
<dbReference type="GeneID" id="41597988"/>
<dbReference type="OrthoDB" id="8531at2157"/>
<dbReference type="EMBL" id="CP007174">
    <property type="protein sequence ID" value="AIF84327.1"/>
    <property type="molecule type" value="Genomic_DNA"/>
</dbReference>
<sequence length="96" mass="10751">MAGGWIKGGSSDEIDELNQAINEQSDEQRKIAAKFGKAMNDFASDRSLETCLDALNLSIQLANIRAKVSNSWEHYARLLEGEVVRLSKQVEKKQQQ</sequence>
<evidence type="ECO:0000313" key="1">
    <source>
        <dbReference type="EMBL" id="AIF84327.1"/>
    </source>
</evidence>
<proteinExistence type="predicted"/>
<protein>
    <submittedName>
        <fullName evidence="1">Uncharacterized protein</fullName>
    </submittedName>
</protein>